<dbReference type="EMBL" id="LT670844">
    <property type="protein sequence ID" value="SHJ28021.1"/>
    <property type="molecule type" value="Genomic_DNA"/>
</dbReference>
<evidence type="ECO:0000313" key="2">
    <source>
        <dbReference type="EMBL" id="SHJ28021.1"/>
    </source>
</evidence>
<feature type="region of interest" description="Disordered" evidence="1">
    <location>
        <begin position="1"/>
        <end position="26"/>
    </location>
</feature>
<name>A0A1M6I0S5_9BRAD</name>
<protein>
    <submittedName>
        <fullName evidence="2">Uncharacterized protein</fullName>
    </submittedName>
</protein>
<accession>A0A1M6I0S5</accession>
<sequence length="206" mass="21929">MPEIGSSGLMSEDGRRGVGQRAPSYRAHPRLYPSGLSGLTSAPVTEGLVVGIGKITVKFPMKLFPKGRTVLGCCPVLLLLSGCGEATPECDSLDTRNTVVKVISDDSNNALVNYAAKNSSVVAAMVSNANTEAEKLAILEKARQDAAYRLDDTIRTNSINKAKRAVTCTGLLYATVEDTTAQKELDFKVEQTADGKISISVSPFQF</sequence>
<dbReference type="AlphaFoldDB" id="A0A1M6I0S5"/>
<evidence type="ECO:0000313" key="3">
    <source>
        <dbReference type="Proteomes" id="UP000189935"/>
    </source>
</evidence>
<dbReference type="Proteomes" id="UP000189935">
    <property type="component" value="Chromosome I"/>
</dbReference>
<evidence type="ECO:0000256" key="1">
    <source>
        <dbReference type="SAM" id="MobiDB-lite"/>
    </source>
</evidence>
<reference evidence="2 3" key="1">
    <citation type="submission" date="2016-11" db="EMBL/GenBank/DDBJ databases">
        <authorList>
            <person name="Jaros S."/>
            <person name="Januszkiewicz K."/>
            <person name="Wedrychowicz H."/>
        </authorList>
    </citation>
    <scope>NUCLEOTIDE SEQUENCE [LARGE SCALE GENOMIC DNA]</scope>
    <source>
        <strain evidence="2 3">GAS499</strain>
    </source>
</reference>
<organism evidence="2 3">
    <name type="scientific">Bradyrhizobium lablabi</name>
    <dbReference type="NCBI Taxonomy" id="722472"/>
    <lineage>
        <taxon>Bacteria</taxon>
        <taxon>Pseudomonadati</taxon>
        <taxon>Pseudomonadota</taxon>
        <taxon>Alphaproteobacteria</taxon>
        <taxon>Hyphomicrobiales</taxon>
        <taxon>Nitrobacteraceae</taxon>
        <taxon>Bradyrhizobium</taxon>
    </lineage>
</organism>
<proteinExistence type="predicted"/>
<gene>
    <name evidence="2" type="ORF">SAMN05444159_0181</name>
</gene>